<dbReference type="InterPro" id="IPR050571">
    <property type="entry name" value="Class-IV_PLP-Dep_Aminotrnsfr"/>
</dbReference>
<gene>
    <name evidence="11" type="primary">pabC</name>
    <name evidence="11" type="ORF">OLW01_04235</name>
</gene>
<evidence type="ECO:0000313" key="12">
    <source>
        <dbReference type="Proteomes" id="UP001163726"/>
    </source>
</evidence>
<organism evidence="11 12">
    <name type="scientific">Catenovulum adriaticum</name>
    <dbReference type="NCBI Taxonomy" id="2984846"/>
    <lineage>
        <taxon>Bacteria</taxon>
        <taxon>Pseudomonadati</taxon>
        <taxon>Pseudomonadota</taxon>
        <taxon>Gammaproteobacteria</taxon>
        <taxon>Alteromonadales</taxon>
        <taxon>Alteromonadaceae</taxon>
        <taxon>Catenovulum</taxon>
    </lineage>
</organism>
<dbReference type="InterPro" id="IPR017824">
    <property type="entry name" value="Aminodeoxychorismate_lyase_IV"/>
</dbReference>
<evidence type="ECO:0000313" key="11">
    <source>
        <dbReference type="EMBL" id="WAJ71019.1"/>
    </source>
</evidence>
<evidence type="ECO:0000256" key="6">
    <source>
        <dbReference type="ARBA" id="ARBA00023239"/>
    </source>
</evidence>
<comment type="catalytic activity">
    <reaction evidence="9">
        <text>4-amino-4-deoxychorismate = 4-aminobenzoate + pyruvate + H(+)</text>
        <dbReference type="Rhea" id="RHEA:16201"/>
        <dbReference type="ChEBI" id="CHEBI:15361"/>
        <dbReference type="ChEBI" id="CHEBI:15378"/>
        <dbReference type="ChEBI" id="CHEBI:17836"/>
        <dbReference type="ChEBI" id="CHEBI:58406"/>
        <dbReference type="EC" id="4.1.3.38"/>
    </reaction>
</comment>
<keyword evidence="4" id="KW-0663">Pyridoxal phosphate</keyword>
<evidence type="ECO:0000256" key="3">
    <source>
        <dbReference type="ARBA" id="ARBA00011738"/>
    </source>
</evidence>
<dbReference type="Gene3D" id="3.20.10.10">
    <property type="entry name" value="D-amino Acid Aminotransferase, subunit A, domain 2"/>
    <property type="match status" value="1"/>
</dbReference>
<dbReference type="EC" id="4.1.3.38" evidence="8 10"/>
<evidence type="ECO:0000256" key="10">
    <source>
        <dbReference type="NCBIfam" id="TIGR03461"/>
    </source>
</evidence>
<comment type="cofactor">
    <cofactor evidence="1">
        <name>pyridoxal 5'-phosphate</name>
        <dbReference type="ChEBI" id="CHEBI:597326"/>
    </cofactor>
</comment>
<evidence type="ECO:0000256" key="7">
    <source>
        <dbReference type="ARBA" id="ARBA00035633"/>
    </source>
</evidence>
<accession>A0ABY7ANC9</accession>
<dbReference type="PANTHER" id="PTHR42743:SF2">
    <property type="entry name" value="AMINODEOXYCHORISMATE LYASE"/>
    <property type="match status" value="1"/>
</dbReference>
<comment type="similarity">
    <text evidence="2">Belongs to the class-IV pyridoxal-phosphate-dependent aminotransferase family.</text>
</comment>
<dbReference type="GO" id="GO:0008696">
    <property type="term" value="F:4-amino-4-deoxychorismate lyase activity"/>
    <property type="evidence" value="ECO:0007669"/>
    <property type="project" value="UniProtKB-EC"/>
</dbReference>
<name>A0ABY7ANC9_9ALTE</name>
<dbReference type="SUPFAM" id="SSF56752">
    <property type="entry name" value="D-aminoacid aminotransferase-like PLP-dependent enzymes"/>
    <property type="match status" value="1"/>
</dbReference>
<dbReference type="RefSeq" id="WP_268075483.1">
    <property type="nucleotide sequence ID" value="NZ_CP109965.1"/>
</dbReference>
<dbReference type="Pfam" id="PF01063">
    <property type="entry name" value="Aminotran_4"/>
    <property type="match status" value="1"/>
</dbReference>
<dbReference type="InterPro" id="IPR036038">
    <property type="entry name" value="Aminotransferase-like"/>
</dbReference>
<reference evidence="11" key="1">
    <citation type="submission" date="2022-10" db="EMBL/GenBank/DDBJ databases">
        <title>Catenovulum adriacola sp. nov. isolated in the Harbour of Susak.</title>
        <authorList>
            <person name="Schoch T."/>
            <person name="Reich S.J."/>
            <person name="Stoeferle S."/>
            <person name="Flaiz M."/>
            <person name="Kazda M."/>
            <person name="Riedel C.U."/>
            <person name="Duerre P."/>
        </authorList>
    </citation>
    <scope>NUCLEOTIDE SEQUENCE</scope>
    <source>
        <strain evidence="11">TS8</strain>
    </source>
</reference>
<evidence type="ECO:0000256" key="1">
    <source>
        <dbReference type="ARBA" id="ARBA00001933"/>
    </source>
</evidence>
<dbReference type="InterPro" id="IPR043132">
    <property type="entry name" value="BCAT-like_C"/>
</dbReference>
<sequence>MKLIQVNSNHHQISALNRAFQFGDGHFTTLLIKNQQIQLWAYHKARLKQANTRLFFPRFGFKQLEQQLSIIANNKTTPQIVKILVSRGQSQRGYAIPNDIEAEVFLYCSDYHSTHFKYPSGIDLAVLKTQTAQQADLAGLKHCNRLEQVLIKRELSQLMQTDGLVLDRQQHIIETSLANIFLYINHQWCTPSLELSGVEGVMRAYVLDWFKQQNVNCQIRPIAVNELAQTQAGFITNALLGCTPIAQIANQEFDLTLSQQFVEPVNETIF</sequence>
<keyword evidence="12" id="KW-1185">Reference proteome</keyword>
<dbReference type="InterPro" id="IPR043131">
    <property type="entry name" value="BCAT-like_N"/>
</dbReference>
<keyword evidence="5" id="KW-0289">Folate biosynthesis</keyword>
<dbReference type="Proteomes" id="UP001163726">
    <property type="component" value="Chromosome"/>
</dbReference>
<dbReference type="EMBL" id="CP109965">
    <property type="protein sequence ID" value="WAJ71019.1"/>
    <property type="molecule type" value="Genomic_DNA"/>
</dbReference>
<dbReference type="Gene3D" id="3.30.470.10">
    <property type="match status" value="1"/>
</dbReference>
<evidence type="ECO:0000256" key="2">
    <source>
        <dbReference type="ARBA" id="ARBA00009320"/>
    </source>
</evidence>
<dbReference type="InterPro" id="IPR001544">
    <property type="entry name" value="Aminotrans_IV"/>
</dbReference>
<proteinExistence type="inferred from homology"/>
<evidence type="ECO:0000256" key="8">
    <source>
        <dbReference type="ARBA" id="ARBA00035676"/>
    </source>
</evidence>
<keyword evidence="6 11" id="KW-0456">Lyase</keyword>
<evidence type="ECO:0000256" key="4">
    <source>
        <dbReference type="ARBA" id="ARBA00022898"/>
    </source>
</evidence>
<comment type="pathway">
    <text evidence="7">Cofactor biosynthesis; tetrahydrofolate biosynthesis; 4-aminobenzoate from chorismate: step 2/2.</text>
</comment>
<dbReference type="PANTHER" id="PTHR42743">
    <property type="entry name" value="AMINO-ACID AMINOTRANSFERASE"/>
    <property type="match status" value="1"/>
</dbReference>
<dbReference type="NCBIfam" id="TIGR03461">
    <property type="entry name" value="pabC_Proteo"/>
    <property type="match status" value="1"/>
</dbReference>
<evidence type="ECO:0000256" key="9">
    <source>
        <dbReference type="ARBA" id="ARBA00049529"/>
    </source>
</evidence>
<evidence type="ECO:0000256" key="5">
    <source>
        <dbReference type="ARBA" id="ARBA00022909"/>
    </source>
</evidence>
<comment type="subunit">
    <text evidence="3">Homodimer.</text>
</comment>
<protein>
    <recommendedName>
        <fullName evidence="8 10">Aminodeoxychorismate lyase</fullName>
        <ecNumber evidence="8 10">4.1.3.38</ecNumber>
    </recommendedName>
</protein>